<dbReference type="PROSITE" id="PS50231">
    <property type="entry name" value="RICIN_B_LECTIN"/>
    <property type="match status" value="1"/>
</dbReference>
<dbReference type="CDD" id="cd00161">
    <property type="entry name" value="beta-trefoil_Ricin-like"/>
    <property type="match status" value="1"/>
</dbReference>
<name>A0A367GQH7_9SPHI</name>
<gene>
    <name evidence="2" type="ORF">DJ568_09105</name>
</gene>
<dbReference type="EMBL" id="QGDC01000004">
    <property type="protein sequence ID" value="RCH55328.1"/>
    <property type="molecule type" value="Genomic_DNA"/>
</dbReference>
<sequence>MTMKSNKIKSILIAATALLIIQGCKKTEPVISAENEVVTTIEKSSGLQTFAATGEHGTYQFIAKENNKSGQIPNFALNNYATAGVGDFSGTAHQKFRLTYMGNNLFKIMNLGSGKVLQSVKYEDTQVLVQNSENGSSSQLWEITPVGNKTYRAINKASGLAITSNGAGVAQLTPYTGRSAQLWGYNRLAPDAYRDDQVVNFFHRTLPSQGSVAFDQGSSIPLPDGRVLWVTEDAYDGSRLTPNGNLKCGFFQYNNSILIQPSKTDWNPDNTPNMTIANSRHNRPRQIVDNQPGTDVSWPGVGIEVNGFVYMHNAEIKFGGATKQSIIKLKVNPPGQNQWEVERTLIKGVSDQTDISWITGMNKPGDGYVYVFGCKGVFFNANNIYVARFAESDPATWTFWNGTAWAATPNSSQAARVGTSQSNVAIGYSKGKYIMMQLDLGYFCDPNPHSIYLSTSSSPTGPFTAPVKVFSIEDRYRGHLNRYYTPMVHPEFDNGKNELLLTYSVNYGAGCAGVSDNACENNEQPSIHYQVKGVRVPYSMIGM</sequence>
<organism evidence="2 3">
    <name type="scientific">Mucilaginibacter hurinus</name>
    <dbReference type="NCBI Taxonomy" id="2201324"/>
    <lineage>
        <taxon>Bacteria</taxon>
        <taxon>Pseudomonadati</taxon>
        <taxon>Bacteroidota</taxon>
        <taxon>Sphingobacteriia</taxon>
        <taxon>Sphingobacteriales</taxon>
        <taxon>Sphingobacteriaceae</taxon>
        <taxon>Mucilaginibacter</taxon>
    </lineage>
</organism>
<dbReference type="Proteomes" id="UP000253209">
    <property type="component" value="Unassembled WGS sequence"/>
</dbReference>
<protein>
    <recommendedName>
        <fullName evidence="1">Ricin B lectin domain-containing protein</fullName>
    </recommendedName>
</protein>
<reference evidence="2 3" key="1">
    <citation type="submission" date="2018-05" db="EMBL/GenBank/DDBJ databases">
        <title>Mucilaginibacter hurinus sp. nov., isolated from briquette warehouse soil.</title>
        <authorList>
            <person name="Choi L."/>
        </authorList>
    </citation>
    <scope>NUCLEOTIDE SEQUENCE [LARGE SCALE GENOMIC DNA]</scope>
    <source>
        <strain evidence="2 3">ZR32</strain>
    </source>
</reference>
<proteinExistence type="predicted"/>
<comment type="caution">
    <text evidence="2">The sequence shown here is derived from an EMBL/GenBank/DDBJ whole genome shotgun (WGS) entry which is preliminary data.</text>
</comment>
<evidence type="ECO:0000313" key="3">
    <source>
        <dbReference type="Proteomes" id="UP000253209"/>
    </source>
</evidence>
<dbReference type="InterPro" id="IPR035992">
    <property type="entry name" value="Ricin_B-like_lectins"/>
</dbReference>
<dbReference type="PROSITE" id="PS51257">
    <property type="entry name" value="PROKAR_LIPOPROTEIN"/>
    <property type="match status" value="1"/>
</dbReference>
<evidence type="ECO:0000259" key="1">
    <source>
        <dbReference type="Pfam" id="PF14200"/>
    </source>
</evidence>
<dbReference type="SUPFAM" id="SSF50370">
    <property type="entry name" value="Ricin B-like lectins"/>
    <property type="match status" value="1"/>
</dbReference>
<dbReference type="Pfam" id="PF14200">
    <property type="entry name" value="RicinB_lectin_2"/>
    <property type="match status" value="1"/>
</dbReference>
<keyword evidence="3" id="KW-1185">Reference proteome</keyword>
<dbReference type="Gene3D" id="2.80.10.50">
    <property type="match status" value="1"/>
</dbReference>
<dbReference type="InterPro" id="IPR000772">
    <property type="entry name" value="Ricin_B_lectin"/>
</dbReference>
<evidence type="ECO:0000313" key="2">
    <source>
        <dbReference type="EMBL" id="RCH55328.1"/>
    </source>
</evidence>
<accession>A0A367GQH7</accession>
<dbReference type="AlphaFoldDB" id="A0A367GQH7"/>
<feature type="domain" description="Ricin B lectin" evidence="1">
    <location>
        <begin position="93"/>
        <end position="171"/>
    </location>
</feature>